<name>A0AAV3ZPM5_9GAST</name>
<dbReference type="PANTHER" id="PTHR23227:SF85">
    <property type="entry name" value="CRANIOFACIAL DEVELOPMENT PROTEIN 2"/>
    <property type="match status" value="1"/>
</dbReference>
<accession>A0AAV3ZPM5</accession>
<dbReference type="EMBL" id="BLXT01002557">
    <property type="protein sequence ID" value="GFN95843.1"/>
    <property type="molecule type" value="Genomic_DNA"/>
</dbReference>
<dbReference type="AlphaFoldDB" id="A0AAV3ZPM5"/>
<sequence length="145" mass="16402">MEGAEETRGQGYTMINSGDDEHQRGVSSLLDNDCSKALKGFWAVNDRIIVAKLNGKHFDFGITRAYTATTDKDEEVIEQFYEDLDKALKKLKSKDIKTIMGDFNSKVRNEKVENIFGRFGTDKMNEGGEQLTDCCKENKFIVTNT</sequence>
<dbReference type="SUPFAM" id="SSF56219">
    <property type="entry name" value="DNase I-like"/>
    <property type="match status" value="1"/>
</dbReference>
<organism evidence="2 3">
    <name type="scientific">Plakobranchus ocellatus</name>
    <dbReference type="NCBI Taxonomy" id="259542"/>
    <lineage>
        <taxon>Eukaryota</taxon>
        <taxon>Metazoa</taxon>
        <taxon>Spiralia</taxon>
        <taxon>Lophotrochozoa</taxon>
        <taxon>Mollusca</taxon>
        <taxon>Gastropoda</taxon>
        <taxon>Heterobranchia</taxon>
        <taxon>Euthyneura</taxon>
        <taxon>Panpulmonata</taxon>
        <taxon>Sacoglossa</taxon>
        <taxon>Placobranchoidea</taxon>
        <taxon>Plakobranchidae</taxon>
        <taxon>Plakobranchus</taxon>
    </lineage>
</organism>
<evidence type="ECO:0000313" key="2">
    <source>
        <dbReference type="EMBL" id="GFN95843.1"/>
    </source>
</evidence>
<reference evidence="2 3" key="1">
    <citation type="journal article" date="2021" name="Elife">
        <title>Chloroplast acquisition without the gene transfer in kleptoplastic sea slugs, Plakobranchus ocellatus.</title>
        <authorList>
            <person name="Maeda T."/>
            <person name="Takahashi S."/>
            <person name="Yoshida T."/>
            <person name="Shimamura S."/>
            <person name="Takaki Y."/>
            <person name="Nagai Y."/>
            <person name="Toyoda A."/>
            <person name="Suzuki Y."/>
            <person name="Arimoto A."/>
            <person name="Ishii H."/>
            <person name="Satoh N."/>
            <person name="Nishiyama T."/>
            <person name="Hasebe M."/>
            <person name="Maruyama T."/>
            <person name="Minagawa J."/>
            <person name="Obokata J."/>
            <person name="Shigenobu S."/>
        </authorList>
    </citation>
    <scope>NUCLEOTIDE SEQUENCE [LARGE SCALE GENOMIC DNA]</scope>
</reference>
<dbReference type="Gene3D" id="3.60.10.10">
    <property type="entry name" value="Endonuclease/exonuclease/phosphatase"/>
    <property type="match status" value="1"/>
</dbReference>
<evidence type="ECO:0000256" key="1">
    <source>
        <dbReference type="SAM" id="MobiDB-lite"/>
    </source>
</evidence>
<feature type="region of interest" description="Disordered" evidence="1">
    <location>
        <begin position="1"/>
        <end position="20"/>
    </location>
</feature>
<dbReference type="PANTHER" id="PTHR23227">
    <property type="entry name" value="BUCENTAUR RELATED"/>
    <property type="match status" value="1"/>
</dbReference>
<evidence type="ECO:0000313" key="3">
    <source>
        <dbReference type="Proteomes" id="UP000735302"/>
    </source>
</evidence>
<proteinExistence type="predicted"/>
<comment type="caution">
    <text evidence="2">The sequence shown here is derived from an EMBL/GenBank/DDBJ whole genome shotgun (WGS) entry which is preliminary data.</text>
</comment>
<dbReference type="InterPro" id="IPR027124">
    <property type="entry name" value="Swc5/CFDP1/2"/>
</dbReference>
<dbReference type="Proteomes" id="UP000735302">
    <property type="component" value="Unassembled WGS sequence"/>
</dbReference>
<protein>
    <submittedName>
        <fullName evidence="2">Craniofacial development protein 2-like protein</fullName>
    </submittedName>
</protein>
<gene>
    <name evidence="2" type="ORF">PoB_002234900</name>
</gene>
<keyword evidence="3" id="KW-1185">Reference proteome</keyword>
<dbReference type="InterPro" id="IPR036691">
    <property type="entry name" value="Endo/exonu/phosph_ase_sf"/>
</dbReference>